<dbReference type="PANTHER" id="PTHR46825:SF11">
    <property type="entry name" value="PENICILLIN-BINDING PROTEIN 4"/>
    <property type="match status" value="1"/>
</dbReference>
<comment type="subcellular location">
    <subcellularLocation>
        <location evidence="1">Membrane</location>
    </subcellularLocation>
</comment>
<gene>
    <name evidence="4" type="ORF">DFQ12_4278</name>
</gene>
<keyword evidence="5" id="KW-1185">Reference proteome</keyword>
<dbReference type="OrthoDB" id="846150at2"/>
<organism evidence="4 5">
    <name type="scientific">Sphingobacterium detergens</name>
    <dbReference type="NCBI Taxonomy" id="1145106"/>
    <lineage>
        <taxon>Bacteria</taxon>
        <taxon>Pseudomonadati</taxon>
        <taxon>Bacteroidota</taxon>
        <taxon>Sphingobacteriia</taxon>
        <taxon>Sphingobacteriales</taxon>
        <taxon>Sphingobacteriaceae</taxon>
        <taxon>Sphingobacterium</taxon>
    </lineage>
</organism>
<reference evidence="4 5" key="1">
    <citation type="submission" date="2018-09" db="EMBL/GenBank/DDBJ databases">
        <title>Genomic Encyclopedia of Type Strains, Phase III (KMG-III): the genomes of soil and plant-associated and newly described type strains.</title>
        <authorList>
            <person name="Whitman W."/>
        </authorList>
    </citation>
    <scope>NUCLEOTIDE SEQUENCE [LARGE SCALE GENOMIC DNA]</scope>
    <source>
        <strain evidence="4 5">CECT 7938</strain>
    </source>
</reference>
<dbReference type="PANTHER" id="PTHR46825">
    <property type="entry name" value="D-ALANYL-D-ALANINE-CARBOXYPEPTIDASE/ENDOPEPTIDASE AMPH"/>
    <property type="match status" value="1"/>
</dbReference>
<dbReference type="InterPro" id="IPR050491">
    <property type="entry name" value="AmpC-like"/>
</dbReference>
<evidence type="ECO:0000313" key="4">
    <source>
        <dbReference type="EMBL" id="RKE47117.1"/>
    </source>
</evidence>
<dbReference type="Gene3D" id="3.40.710.10">
    <property type="entry name" value="DD-peptidase/beta-lactamase superfamily"/>
    <property type="match status" value="1"/>
</dbReference>
<sequence>MSAKVIFYIKVVLSKNKALWVFRNVLLLLFIYWGALLKAQSTAEGLTAALSTAYKQNDFPGFSVAIVNSDSILYENAFGFADLEKKIPYTTTTVQPIASLSKLFIGMAVMKAIEQGLFTLDTDINSILPFKVTHPYSPEIPIALKHLVTHTSGITDNADTYKKTYLYNVPIQEDNPIYGQLKSKGYGAEGKDTTLAAFLTDYLSPSGSYYSKKNFSKSAPGKRYEYSNIGSDLAAWLIELKSSMSFSQYTQKHILQPLQMTHATWSTADADQEKLSALYTGDDKPYPKYSSVAYPDGGLTTSCHELSLFLNEVIAGQQGKGQILSPASYATMLQPAFSDSYKPENLDPAEPNIGVFYAIKKSGVIGHSGSDGGVTAFLFFNPVKGYGMLFLANTEMEGLNGINKNLMTGFEKMWGIMGQYAGKLQSDK</sequence>
<dbReference type="InterPro" id="IPR001466">
    <property type="entry name" value="Beta-lactam-related"/>
</dbReference>
<dbReference type="Proteomes" id="UP000286246">
    <property type="component" value="Unassembled WGS sequence"/>
</dbReference>
<dbReference type="SUPFAM" id="SSF56601">
    <property type="entry name" value="beta-lactamase/transpeptidase-like"/>
    <property type="match status" value="1"/>
</dbReference>
<dbReference type="Pfam" id="PF00144">
    <property type="entry name" value="Beta-lactamase"/>
    <property type="match status" value="1"/>
</dbReference>
<dbReference type="RefSeq" id="WP_120260934.1">
    <property type="nucleotide sequence ID" value="NZ_RAPY01000004.1"/>
</dbReference>
<proteinExistence type="predicted"/>
<feature type="domain" description="Beta-lactamase-related" evidence="3">
    <location>
        <begin position="52"/>
        <end position="395"/>
    </location>
</feature>
<dbReference type="GO" id="GO:0016020">
    <property type="term" value="C:membrane"/>
    <property type="evidence" value="ECO:0007669"/>
    <property type="project" value="UniProtKB-SubCell"/>
</dbReference>
<dbReference type="AlphaFoldDB" id="A0A420ARS0"/>
<accession>A0A420ARS0</accession>
<evidence type="ECO:0000256" key="1">
    <source>
        <dbReference type="ARBA" id="ARBA00004370"/>
    </source>
</evidence>
<protein>
    <submittedName>
        <fullName evidence="4">CubicO group peptidase (Beta-lactamase class C family)</fullName>
    </submittedName>
</protein>
<dbReference type="EMBL" id="RAPY01000004">
    <property type="protein sequence ID" value="RKE47117.1"/>
    <property type="molecule type" value="Genomic_DNA"/>
</dbReference>
<dbReference type="InterPro" id="IPR012338">
    <property type="entry name" value="Beta-lactam/transpept-like"/>
</dbReference>
<evidence type="ECO:0000259" key="3">
    <source>
        <dbReference type="Pfam" id="PF00144"/>
    </source>
</evidence>
<comment type="caution">
    <text evidence="4">The sequence shown here is derived from an EMBL/GenBank/DDBJ whole genome shotgun (WGS) entry which is preliminary data.</text>
</comment>
<evidence type="ECO:0000313" key="5">
    <source>
        <dbReference type="Proteomes" id="UP000286246"/>
    </source>
</evidence>
<keyword evidence="2" id="KW-0472">Membrane</keyword>
<name>A0A420ARS0_SPHD1</name>
<evidence type="ECO:0000256" key="2">
    <source>
        <dbReference type="ARBA" id="ARBA00023136"/>
    </source>
</evidence>